<proteinExistence type="predicted"/>
<organism evidence="1 2">
    <name type="scientific">Crenichthys baileyi</name>
    <name type="common">White River springfish</name>
    <dbReference type="NCBI Taxonomy" id="28760"/>
    <lineage>
        <taxon>Eukaryota</taxon>
        <taxon>Metazoa</taxon>
        <taxon>Chordata</taxon>
        <taxon>Craniata</taxon>
        <taxon>Vertebrata</taxon>
        <taxon>Euteleostomi</taxon>
        <taxon>Actinopterygii</taxon>
        <taxon>Neopterygii</taxon>
        <taxon>Teleostei</taxon>
        <taxon>Neoteleostei</taxon>
        <taxon>Acanthomorphata</taxon>
        <taxon>Ovalentaria</taxon>
        <taxon>Atherinomorphae</taxon>
        <taxon>Cyprinodontiformes</taxon>
        <taxon>Goodeidae</taxon>
        <taxon>Crenichthys</taxon>
    </lineage>
</organism>
<dbReference type="EMBL" id="JAHHUM010000128">
    <property type="protein sequence ID" value="KAK5622384.1"/>
    <property type="molecule type" value="Genomic_DNA"/>
</dbReference>
<name>A0AAV9SM19_9TELE</name>
<sequence length="104" mass="10754">MRARLADKFDKRLPGYGLTAGEVAEQTQKGLSCSLTSSLRGFLPFASYFGTVANGPTGADSNHVSKELEIGLGAGAAMGSQMGDRLVVDVVIAQAQQHQGSALA</sequence>
<gene>
    <name evidence="1" type="ORF">CRENBAI_004548</name>
</gene>
<keyword evidence="2" id="KW-1185">Reference proteome</keyword>
<evidence type="ECO:0000313" key="2">
    <source>
        <dbReference type="Proteomes" id="UP001311232"/>
    </source>
</evidence>
<accession>A0AAV9SM19</accession>
<evidence type="ECO:0000313" key="1">
    <source>
        <dbReference type="EMBL" id="KAK5622384.1"/>
    </source>
</evidence>
<dbReference type="AlphaFoldDB" id="A0AAV9SM19"/>
<reference evidence="1 2" key="1">
    <citation type="submission" date="2021-06" db="EMBL/GenBank/DDBJ databases">
        <authorList>
            <person name="Palmer J.M."/>
        </authorList>
    </citation>
    <scope>NUCLEOTIDE SEQUENCE [LARGE SCALE GENOMIC DNA]</scope>
    <source>
        <strain evidence="1 2">MEX-2019</strain>
        <tissue evidence="1">Muscle</tissue>
    </source>
</reference>
<comment type="caution">
    <text evidence="1">The sequence shown here is derived from an EMBL/GenBank/DDBJ whole genome shotgun (WGS) entry which is preliminary data.</text>
</comment>
<protein>
    <submittedName>
        <fullName evidence="1">Uncharacterized protein</fullName>
    </submittedName>
</protein>
<dbReference type="Proteomes" id="UP001311232">
    <property type="component" value="Unassembled WGS sequence"/>
</dbReference>